<dbReference type="InterPro" id="IPR029098">
    <property type="entry name" value="Acetyltransf_C"/>
</dbReference>
<dbReference type="eggNOG" id="COG1043">
    <property type="taxonomic scope" value="Bacteria"/>
</dbReference>
<keyword evidence="1 6" id="KW-0444">Lipid biosynthesis</keyword>
<dbReference type="EC" id="2.3.1.129" evidence="6"/>
<protein>
    <recommendedName>
        <fullName evidence="6">Acyl-[acyl-carrier-protein]--UDP-N-acetylglucosamine O-acyltransferase</fullName>
        <shortName evidence="6">UDP-N-acetylglucosamine acyltransferase</shortName>
        <ecNumber evidence="6">2.3.1.129</ecNumber>
    </recommendedName>
</protein>
<dbReference type="NCBIfam" id="TIGR01852">
    <property type="entry name" value="lipid_A_lpxA"/>
    <property type="match status" value="1"/>
</dbReference>
<dbReference type="GO" id="GO:0016020">
    <property type="term" value="C:membrane"/>
    <property type="evidence" value="ECO:0007669"/>
    <property type="project" value="GOC"/>
</dbReference>
<dbReference type="GO" id="GO:0009245">
    <property type="term" value="P:lipid A biosynthetic process"/>
    <property type="evidence" value="ECO:0007669"/>
    <property type="project" value="UniProtKB-UniRule"/>
</dbReference>
<keyword evidence="4 6" id="KW-0443">Lipid metabolism</keyword>
<dbReference type="EMBL" id="JSCE01000176">
    <property type="protein sequence ID" value="KHM51736.1"/>
    <property type="molecule type" value="Genomic_DNA"/>
</dbReference>
<dbReference type="NCBIfam" id="NF003657">
    <property type="entry name" value="PRK05289.1"/>
    <property type="match status" value="1"/>
</dbReference>
<gene>
    <name evidence="6" type="primary">lpxA</name>
    <name evidence="8" type="ORF">NZ47_08885</name>
</gene>
<comment type="subunit">
    <text evidence="6">Homotrimer.</text>
</comment>
<dbReference type="Proteomes" id="UP000030993">
    <property type="component" value="Unassembled WGS sequence"/>
</dbReference>
<keyword evidence="3 6" id="KW-0808">Transferase</keyword>
<dbReference type="InterPro" id="IPR001451">
    <property type="entry name" value="Hexapep"/>
</dbReference>
<proteinExistence type="inferred from homology"/>
<dbReference type="Gene3D" id="2.160.10.10">
    <property type="entry name" value="Hexapeptide repeat proteins"/>
    <property type="match status" value="1"/>
</dbReference>
<dbReference type="HAMAP" id="MF_00387">
    <property type="entry name" value="LpxA"/>
    <property type="match status" value="1"/>
</dbReference>
<feature type="domain" description="UDP N-acetylglucosamine O-acyltransferase C-terminal" evidence="7">
    <location>
        <begin position="182"/>
        <end position="263"/>
    </location>
</feature>
<dbReference type="Pfam" id="PF00132">
    <property type="entry name" value="Hexapep"/>
    <property type="match status" value="1"/>
</dbReference>
<evidence type="ECO:0000256" key="4">
    <source>
        <dbReference type="ARBA" id="ARBA00023098"/>
    </source>
</evidence>
<evidence type="ECO:0000313" key="8">
    <source>
        <dbReference type="EMBL" id="KHM51736.1"/>
    </source>
</evidence>
<evidence type="ECO:0000256" key="5">
    <source>
        <dbReference type="ARBA" id="ARBA00023315"/>
    </source>
</evidence>
<sequence>MTDNNNSVADIHKFSVVHPNAKLGKNVKIGPFTVIGEHVEIGDGTEIGPNVVITGWTKIGQDCHIFQGASIGEEPQDLKFKGERSFVEIGNRTKIHEFCTIHRACGEDEVTRIGDDCLLMAYVHVAHNCVLGNNIVMANAAMVAGHVIVEDRAVIGGMAGVHQFVRIGRNAMVSGMSRNIHDIVPFTIVDGSPARACGLNSVGMSRAGISAENRSKIKQAYKFLYRSGLRLPEAIEAIEEQVDSCEEIEHLLNFLRNADRGICRPNVKHSSKAGDDSEG</sequence>
<comment type="caution">
    <text evidence="8">The sequence shown here is derived from an EMBL/GenBank/DDBJ whole genome shotgun (WGS) entry which is preliminary data.</text>
</comment>
<comment type="subcellular location">
    <subcellularLocation>
        <location evidence="6">Cytoplasm</location>
    </subcellularLocation>
</comment>
<dbReference type="InterPro" id="IPR011004">
    <property type="entry name" value="Trimer_LpxA-like_sf"/>
</dbReference>
<comment type="similarity">
    <text evidence="6">Belongs to the transferase hexapeptide repeat family. LpxA subfamily.</text>
</comment>
<dbReference type="InterPro" id="IPR010137">
    <property type="entry name" value="Lipid_A_LpxA"/>
</dbReference>
<comment type="function">
    <text evidence="6">Involved in the biosynthesis of lipid A, a phosphorylated glycolipid that anchors the lipopolysaccharide to the outer membrane of the cell.</text>
</comment>
<evidence type="ECO:0000256" key="2">
    <source>
        <dbReference type="ARBA" id="ARBA00022556"/>
    </source>
</evidence>
<dbReference type="Pfam" id="PF13720">
    <property type="entry name" value="Acetyltransf_11"/>
    <property type="match status" value="1"/>
</dbReference>
<dbReference type="PANTHER" id="PTHR43480">
    <property type="entry name" value="ACYL-[ACYL-CARRIER-PROTEIN]--UDP-N-ACETYLGLUCOSAMINE O-ACYLTRANSFERASE"/>
    <property type="match status" value="1"/>
</dbReference>
<dbReference type="RefSeq" id="WP_039209431.1">
    <property type="nucleotide sequence ID" value="NZ_JSCE01000176.1"/>
</dbReference>
<keyword evidence="9" id="KW-1185">Reference proteome</keyword>
<dbReference type="GO" id="GO:0005737">
    <property type="term" value="C:cytoplasm"/>
    <property type="evidence" value="ECO:0007669"/>
    <property type="project" value="UniProtKB-SubCell"/>
</dbReference>
<dbReference type="PANTHER" id="PTHR43480:SF1">
    <property type="entry name" value="ACYL-[ACYL-CARRIER-PROTEIN]--UDP-N-ACETYLGLUCOSAMINE O-ACYLTRANSFERASE, MITOCHONDRIAL-RELATED"/>
    <property type="match status" value="1"/>
</dbReference>
<organism evidence="8 9">
    <name type="scientific">Anaerovibrio lipolyticus</name>
    <dbReference type="NCBI Taxonomy" id="82374"/>
    <lineage>
        <taxon>Bacteria</taxon>
        <taxon>Bacillati</taxon>
        <taxon>Bacillota</taxon>
        <taxon>Negativicutes</taxon>
        <taxon>Selenomonadales</taxon>
        <taxon>Selenomonadaceae</taxon>
        <taxon>Anaerovibrio</taxon>
    </lineage>
</organism>
<dbReference type="UniPathway" id="UPA00359">
    <property type="reaction ID" value="UER00477"/>
</dbReference>
<dbReference type="InterPro" id="IPR037157">
    <property type="entry name" value="Acetyltransf_C_sf"/>
</dbReference>
<keyword evidence="2 6" id="KW-0441">Lipid A biosynthesis</keyword>
<evidence type="ECO:0000256" key="1">
    <source>
        <dbReference type="ARBA" id="ARBA00022516"/>
    </source>
</evidence>
<reference evidence="8 9" key="1">
    <citation type="journal article" date="2013" name="PLoS ONE">
        <title>Identification and characterization of three novel lipases belonging to families II and V from Anaerovibrio lipolyticus 5ST.</title>
        <authorList>
            <person name="Prive F."/>
            <person name="Kaderbhai N.N."/>
            <person name="Girdwood S."/>
            <person name="Worgan H.J."/>
            <person name="Pinloche E."/>
            <person name="Scollan N.D."/>
            <person name="Huws S.A."/>
            <person name="Newbold C.J."/>
        </authorList>
    </citation>
    <scope>NUCLEOTIDE SEQUENCE [LARGE SCALE GENOMIC DNA]</scope>
    <source>
        <strain evidence="8 9">5S</strain>
    </source>
</reference>
<dbReference type="AlphaFoldDB" id="A0A0B2JYS3"/>
<dbReference type="PIRSF" id="PIRSF000456">
    <property type="entry name" value="UDP-GlcNAc_acltr"/>
    <property type="match status" value="1"/>
</dbReference>
<comment type="pathway">
    <text evidence="6">Glycolipid biosynthesis; lipid IV(A) biosynthesis; lipid IV(A) from (3R)-3-hydroxytetradecanoyl-[acyl-carrier-protein] and UDP-N-acetyl-alpha-D-glucosamine: step 1/6.</text>
</comment>
<keyword evidence="6" id="KW-0963">Cytoplasm</keyword>
<name>A0A0B2JYS3_9FIRM</name>
<evidence type="ECO:0000256" key="3">
    <source>
        <dbReference type="ARBA" id="ARBA00022679"/>
    </source>
</evidence>
<comment type="catalytic activity">
    <reaction evidence="6">
        <text>a (3R)-hydroxyacyl-[ACP] + UDP-N-acetyl-alpha-D-glucosamine = a UDP-3-O-[(3R)-3-hydroxyacyl]-N-acetyl-alpha-D-glucosamine + holo-[ACP]</text>
        <dbReference type="Rhea" id="RHEA:67812"/>
        <dbReference type="Rhea" id="RHEA-COMP:9685"/>
        <dbReference type="Rhea" id="RHEA-COMP:9945"/>
        <dbReference type="ChEBI" id="CHEBI:57705"/>
        <dbReference type="ChEBI" id="CHEBI:64479"/>
        <dbReference type="ChEBI" id="CHEBI:78827"/>
        <dbReference type="ChEBI" id="CHEBI:173225"/>
        <dbReference type="EC" id="2.3.1.129"/>
    </reaction>
</comment>
<dbReference type="CDD" id="cd03351">
    <property type="entry name" value="LbH_UDP-GlcNAc_AT"/>
    <property type="match status" value="1"/>
</dbReference>
<keyword evidence="6" id="KW-0677">Repeat</keyword>
<evidence type="ECO:0000259" key="7">
    <source>
        <dbReference type="Pfam" id="PF13720"/>
    </source>
</evidence>
<evidence type="ECO:0000313" key="9">
    <source>
        <dbReference type="Proteomes" id="UP000030993"/>
    </source>
</evidence>
<dbReference type="STRING" id="82374.NZ47_08885"/>
<dbReference type="SUPFAM" id="SSF51161">
    <property type="entry name" value="Trimeric LpxA-like enzymes"/>
    <property type="match status" value="1"/>
</dbReference>
<keyword evidence="5 6" id="KW-0012">Acyltransferase</keyword>
<accession>A0A0B2JYS3</accession>
<evidence type="ECO:0000256" key="6">
    <source>
        <dbReference type="HAMAP-Rule" id="MF_00387"/>
    </source>
</evidence>
<dbReference type="Gene3D" id="1.20.1180.10">
    <property type="entry name" value="Udp N-acetylglucosamine O-acyltransferase, C-terminal domain"/>
    <property type="match status" value="1"/>
</dbReference>
<dbReference type="GO" id="GO:0008780">
    <property type="term" value="F:acyl-[acyl-carrier-protein]-UDP-N-acetylglucosamine O-acyltransferase activity"/>
    <property type="evidence" value="ECO:0007669"/>
    <property type="project" value="UniProtKB-UniRule"/>
</dbReference>